<feature type="chain" id="PRO_5021034079" evidence="1">
    <location>
        <begin position="21"/>
        <end position="140"/>
    </location>
</feature>
<evidence type="ECO:0000256" key="1">
    <source>
        <dbReference type="SAM" id="SignalP"/>
    </source>
</evidence>
<dbReference type="RefSeq" id="WP_130913837.1">
    <property type="nucleotide sequence ID" value="NZ_LR215974.1"/>
</dbReference>
<dbReference type="KEGG" id="ctai:NCTC12078_01141"/>
<accession>A0A4U8WAE0</accession>
<protein>
    <submittedName>
        <fullName evidence="2">Uncharacterized protein</fullName>
    </submittedName>
</protein>
<name>A0A4U8WAE0_9FLAO</name>
<reference evidence="2 3" key="1">
    <citation type="submission" date="2019-02" db="EMBL/GenBank/DDBJ databases">
        <authorList>
            <consortium name="Pathogen Informatics"/>
        </authorList>
    </citation>
    <scope>NUCLEOTIDE SEQUENCE [LARGE SCALE GENOMIC DNA]</scope>
    <source>
        <strain evidence="2 3">3012STDY6944375</strain>
    </source>
</reference>
<dbReference type="EMBL" id="LR215974">
    <property type="protein sequence ID" value="VFB03152.1"/>
    <property type="molecule type" value="Genomic_DNA"/>
</dbReference>
<evidence type="ECO:0000313" key="3">
    <source>
        <dbReference type="Proteomes" id="UP000290013"/>
    </source>
</evidence>
<dbReference type="AlphaFoldDB" id="A0A4U8WAE0"/>
<organism evidence="2 3">
    <name type="scientific">Chryseobacterium taihuense</name>
    <dbReference type="NCBI Taxonomy" id="1141221"/>
    <lineage>
        <taxon>Bacteria</taxon>
        <taxon>Pseudomonadati</taxon>
        <taxon>Bacteroidota</taxon>
        <taxon>Flavobacteriia</taxon>
        <taxon>Flavobacteriales</taxon>
        <taxon>Weeksellaceae</taxon>
        <taxon>Chryseobacterium group</taxon>
        <taxon>Chryseobacterium</taxon>
    </lineage>
</organism>
<sequence length="140" mass="15795">MKKTFLILSLVCFGFFSAQKSENYLEISYNSICCGTPSTDPVINYISVFQKKNKTKPFEIFRQPGLGREGEFKLFVGTDQLSPKMKAKFTSGLQNIINSQNKADSKTSKGKIDFNSSETVKKATLLNIDNLIIYKKEQSK</sequence>
<keyword evidence="1" id="KW-0732">Signal</keyword>
<feature type="signal peptide" evidence="1">
    <location>
        <begin position="1"/>
        <end position="20"/>
    </location>
</feature>
<dbReference type="Proteomes" id="UP000290013">
    <property type="component" value="Chromosome"/>
</dbReference>
<gene>
    <name evidence="2" type="ORF">NCTC12078_01141</name>
</gene>
<proteinExistence type="predicted"/>
<evidence type="ECO:0000313" key="2">
    <source>
        <dbReference type="EMBL" id="VFB03152.1"/>
    </source>
</evidence>